<evidence type="ECO:0000256" key="5">
    <source>
        <dbReference type="ARBA" id="ARBA00022989"/>
    </source>
</evidence>
<feature type="transmembrane region" description="Helical" evidence="7">
    <location>
        <begin position="80"/>
        <end position="104"/>
    </location>
</feature>
<organism evidence="8 9">
    <name type="scientific">Desulfoluna butyratoxydans</name>
    <dbReference type="NCBI Taxonomy" id="231438"/>
    <lineage>
        <taxon>Bacteria</taxon>
        <taxon>Pseudomonadati</taxon>
        <taxon>Thermodesulfobacteriota</taxon>
        <taxon>Desulfobacteria</taxon>
        <taxon>Desulfobacterales</taxon>
        <taxon>Desulfolunaceae</taxon>
        <taxon>Desulfoluna</taxon>
    </lineage>
</organism>
<dbReference type="InterPro" id="IPR005524">
    <property type="entry name" value="DUF318"/>
</dbReference>
<proteinExistence type="inferred from homology"/>
<accession>A0A4U8YNE2</accession>
<dbReference type="Pfam" id="PF03773">
    <property type="entry name" value="ArsP_1"/>
    <property type="match status" value="1"/>
</dbReference>
<feature type="transmembrane region" description="Helical" evidence="7">
    <location>
        <begin position="36"/>
        <end position="60"/>
    </location>
</feature>
<dbReference type="Proteomes" id="UP000507962">
    <property type="component" value="Unassembled WGS sequence"/>
</dbReference>
<comment type="subcellular location">
    <subcellularLocation>
        <location evidence="1">Cell membrane</location>
        <topology evidence="1">Multi-pass membrane protein</topology>
    </subcellularLocation>
</comment>
<keyword evidence="6 7" id="KW-0472">Membrane</keyword>
<reference evidence="8 9" key="1">
    <citation type="submission" date="2019-03" db="EMBL/GenBank/DDBJ databases">
        <authorList>
            <person name="Nijsse B."/>
        </authorList>
    </citation>
    <scope>NUCLEOTIDE SEQUENCE [LARGE SCALE GENOMIC DNA]</scope>
    <source>
        <strain evidence="8">Desulfoluna butyratoxydans MSL71</strain>
    </source>
</reference>
<keyword evidence="3" id="KW-1003">Cell membrane</keyword>
<evidence type="ECO:0000256" key="1">
    <source>
        <dbReference type="ARBA" id="ARBA00004651"/>
    </source>
</evidence>
<feature type="transmembrane region" description="Helical" evidence="7">
    <location>
        <begin position="141"/>
        <end position="162"/>
    </location>
</feature>
<evidence type="ECO:0000313" key="9">
    <source>
        <dbReference type="Proteomes" id="UP000507962"/>
    </source>
</evidence>
<dbReference type="EMBL" id="CAADHO010000006">
    <property type="protein sequence ID" value="VFQ45606.1"/>
    <property type="molecule type" value="Genomic_DNA"/>
</dbReference>
<dbReference type="AlphaFoldDB" id="A0A4U8YNE2"/>
<dbReference type="RefSeq" id="WP_180142393.1">
    <property type="nucleotide sequence ID" value="NZ_CAADHO010000006.1"/>
</dbReference>
<evidence type="ECO:0000313" key="8">
    <source>
        <dbReference type="EMBL" id="VFQ45606.1"/>
    </source>
</evidence>
<keyword evidence="9" id="KW-1185">Reference proteome</keyword>
<evidence type="ECO:0000256" key="4">
    <source>
        <dbReference type="ARBA" id="ARBA00022692"/>
    </source>
</evidence>
<keyword evidence="4 7" id="KW-0812">Transmembrane</keyword>
<keyword evidence="5 7" id="KW-1133">Transmembrane helix</keyword>
<gene>
    <name evidence="8" type="ORF">MSL71_32670</name>
</gene>
<evidence type="ECO:0000256" key="6">
    <source>
        <dbReference type="ARBA" id="ARBA00023136"/>
    </source>
</evidence>
<evidence type="ECO:0000256" key="7">
    <source>
        <dbReference type="SAM" id="Phobius"/>
    </source>
</evidence>
<protein>
    <submittedName>
        <fullName evidence="8">Predicted permease duf318</fullName>
    </submittedName>
</protein>
<feature type="transmembrane region" description="Helical" evidence="7">
    <location>
        <begin position="110"/>
        <end position="129"/>
    </location>
</feature>
<dbReference type="GO" id="GO:0005886">
    <property type="term" value="C:plasma membrane"/>
    <property type="evidence" value="ECO:0007669"/>
    <property type="project" value="UniProtKB-SubCell"/>
</dbReference>
<comment type="similarity">
    <text evidence="2">Belongs to the UPF0718 family.</text>
</comment>
<sequence>MIPLLKRYRVFLLMLVALGGLGYVNADLAARSLGHSVDYLVEMLLVIPPIFVLLGIFDVWVPRETIVRLMGGESGAKGTLLALCLGSFAAGPLYAAFPVAGVLIKKGARFSNIMIFIGAWSTTKVPMLLFEASSMGWDFMLCRLVMNLTGLMAIAHILDALLPEEHKALSPAGS</sequence>
<name>A0A4U8YNE2_9BACT</name>
<evidence type="ECO:0000256" key="3">
    <source>
        <dbReference type="ARBA" id="ARBA00022475"/>
    </source>
</evidence>
<evidence type="ECO:0000256" key="2">
    <source>
        <dbReference type="ARBA" id="ARBA00006386"/>
    </source>
</evidence>